<dbReference type="InterPro" id="IPR015890">
    <property type="entry name" value="Chorismate_C"/>
</dbReference>
<protein>
    <recommendedName>
        <fullName evidence="1">aminodeoxychorismate synthase</fullName>
        <ecNumber evidence="1">2.6.1.85</ecNumber>
    </recommendedName>
</protein>
<dbReference type="Gene3D" id="3.60.120.10">
    <property type="entry name" value="Anthranilate synthase"/>
    <property type="match status" value="1"/>
</dbReference>
<dbReference type="InterPro" id="IPR019999">
    <property type="entry name" value="Anth_synth_I-like"/>
</dbReference>
<dbReference type="PANTHER" id="PTHR11236">
    <property type="entry name" value="AMINOBENZOATE/ANTHRANILATE SYNTHASE"/>
    <property type="match status" value="1"/>
</dbReference>
<evidence type="ECO:0000256" key="2">
    <source>
        <dbReference type="ARBA" id="ARBA00022679"/>
    </source>
</evidence>
<proteinExistence type="predicted"/>
<dbReference type="InterPro" id="IPR005801">
    <property type="entry name" value="ADC_synthase"/>
</dbReference>
<dbReference type="Pfam" id="PF04715">
    <property type="entry name" value="Anth_synt_I_N"/>
    <property type="match status" value="1"/>
</dbReference>
<dbReference type="Proteomes" id="UP000466586">
    <property type="component" value="Unassembled WGS sequence"/>
</dbReference>
<keyword evidence="2 5" id="KW-0808">Transferase</keyword>
<dbReference type="Pfam" id="PF00425">
    <property type="entry name" value="Chorismate_bind"/>
    <property type="match status" value="1"/>
</dbReference>
<evidence type="ECO:0000313" key="5">
    <source>
        <dbReference type="EMBL" id="MXV51345.1"/>
    </source>
</evidence>
<name>A0A7K1Y9T0_9SPHI</name>
<dbReference type="SUPFAM" id="SSF56322">
    <property type="entry name" value="ADC synthase"/>
    <property type="match status" value="1"/>
</dbReference>
<evidence type="ECO:0000256" key="1">
    <source>
        <dbReference type="ARBA" id="ARBA00013139"/>
    </source>
</evidence>
<keyword evidence="6" id="KW-1185">Reference proteome</keyword>
<dbReference type="PRINTS" id="PR00095">
    <property type="entry name" value="ANTSNTHASEI"/>
</dbReference>
<dbReference type="InterPro" id="IPR006805">
    <property type="entry name" value="Anth_synth_I_N"/>
</dbReference>
<feature type="domain" description="Chorismate-utilising enzyme C-terminal" evidence="3">
    <location>
        <begin position="154"/>
        <end position="410"/>
    </location>
</feature>
<dbReference type="AlphaFoldDB" id="A0A7K1Y9T0"/>
<keyword evidence="5" id="KW-0032">Aminotransferase</keyword>
<evidence type="ECO:0000259" key="3">
    <source>
        <dbReference type="Pfam" id="PF00425"/>
    </source>
</evidence>
<feature type="domain" description="Anthranilate synthase component I N-terminal" evidence="4">
    <location>
        <begin position="76"/>
        <end position="117"/>
    </location>
</feature>
<dbReference type="RefSeq" id="WP_160844522.1">
    <property type="nucleotide sequence ID" value="NZ_WVHT01000004.1"/>
</dbReference>
<evidence type="ECO:0000259" key="4">
    <source>
        <dbReference type="Pfam" id="PF04715"/>
    </source>
</evidence>
<evidence type="ECO:0000313" key="6">
    <source>
        <dbReference type="Proteomes" id="UP000466586"/>
    </source>
</evidence>
<comment type="caution">
    <text evidence="5">The sequence shown here is derived from an EMBL/GenBank/DDBJ whole genome shotgun (WGS) entry which is preliminary data.</text>
</comment>
<dbReference type="NCBIfam" id="TIGR00553">
    <property type="entry name" value="pabB"/>
    <property type="match status" value="1"/>
</dbReference>
<dbReference type="GO" id="GO:0046820">
    <property type="term" value="F:4-amino-4-deoxychorismate synthase activity"/>
    <property type="evidence" value="ECO:0007669"/>
    <property type="project" value="UniProtKB-EC"/>
</dbReference>
<organism evidence="5 6">
    <name type="scientific">Hufsiella arboris</name>
    <dbReference type="NCBI Taxonomy" id="2695275"/>
    <lineage>
        <taxon>Bacteria</taxon>
        <taxon>Pseudomonadati</taxon>
        <taxon>Bacteroidota</taxon>
        <taxon>Sphingobacteriia</taxon>
        <taxon>Sphingobacteriales</taxon>
        <taxon>Sphingobacteriaceae</taxon>
        <taxon>Hufsiella</taxon>
    </lineage>
</organism>
<gene>
    <name evidence="5" type="primary">pabB</name>
    <name evidence="5" type="ORF">GS399_10225</name>
</gene>
<dbReference type="EC" id="2.6.1.85" evidence="1"/>
<dbReference type="PANTHER" id="PTHR11236:SF50">
    <property type="entry name" value="AMINODEOXYCHORISMATE SYNTHASE COMPONENT 1"/>
    <property type="match status" value="1"/>
</dbReference>
<dbReference type="GO" id="GO:0009396">
    <property type="term" value="P:folic acid-containing compound biosynthetic process"/>
    <property type="evidence" value="ECO:0007669"/>
    <property type="project" value="InterPro"/>
</dbReference>
<reference evidence="5 6" key="1">
    <citation type="submission" date="2019-11" db="EMBL/GenBank/DDBJ databases">
        <title>Pedobacter sp. HMF7647 Genome sequencing and assembly.</title>
        <authorList>
            <person name="Kang H."/>
            <person name="Kim H."/>
            <person name="Joh K."/>
        </authorList>
    </citation>
    <scope>NUCLEOTIDE SEQUENCE [LARGE SCALE GENOMIC DNA]</scope>
    <source>
        <strain evidence="5 6">HMF7647</strain>
    </source>
</reference>
<accession>A0A7K1Y9T0</accession>
<sequence>MTYKISDLDKFKKQVLKWATSFDVACYFDSNQYSTDPYSAFDLMVAAGTKSGLTYNADSPLQTLQEYISATPGYKIGYLSYDLKNDIEDLSSANSDHLGFPKYYFFEPQHILVINGNELTVISEEDILQAILEQDIIAHRQKSSLAEIKSRIPKEEYISSVSKLQEHIHRGDIYEANFCQEFYSDNAEIDPLNIFLELIQISPTPFSTFFKLHNKYILSSSPERFLRKRQNTLISQPIKGTAKRGKTEQEDTRLKMRLFNDEKERAENVMIVDLVRNDLTKCAVPGSVKVEELFGVYSFRQVHQMISTVSCEIAEDTSFKEILEATFPMGSMTGAPKISAMKLIEKYEKSNRGVYSGSIGYIAPNGDFDFNVIIRSILYNSSNNYLSFQVGGAITAESVPEREFEECLLKAEAMMKVLKHQL</sequence>
<dbReference type="InterPro" id="IPR005802">
    <property type="entry name" value="ADC_synth_comp_1"/>
</dbReference>
<dbReference type="GO" id="GO:0000162">
    <property type="term" value="P:L-tryptophan biosynthetic process"/>
    <property type="evidence" value="ECO:0007669"/>
    <property type="project" value="TreeGrafter"/>
</dbReference>
<dbReference type="EMBL" id="WVHT01000004">
    <property type="protein sequence ID" value="MXV51345.1"/>
    <property type="molecule type" value="Genomic_DNA"/>
</dbReference>